<sequence length="91" mass="9805">MDAQSIMQGAVGSAFQVKIGLVDVLTDGDSPRARLHTWTREGDEFDLTVHEGEEVELFGRGSIRITKVLPLPPAPNSPSGAIEFTQLEAEA</sequence>
<dbReference type="Proteomes" id="UP001525379">
    <property type="component" value="Unassembled WGS sequence"/>
</dbReference>
<name>A0ABT2HZ75_9MICO</name>
<evidence type="ECO:0000313" key="1">
    <source>
        <dbReference type="EMBL" id="MCT2043626.1"/>
    </source>
</evidence>
<reference evidence="1 2" key="1">
    <citation type="submission" date="2022-04" db="EMBL/GenBank/DDBJ databases">
        <title>Human microbiome associated bacterial genomes.</title>
        <authorList>
            <person name="Sandstrom S."/>
            <person name="Salamzade R."/>
            <person name="Kalan L.R."/>
        </authorList>
    </citation>
    <scope>NUCLEOTIDE SEQUENCE [LARGE SCALE GENOMIC DNA]</scope>
    <source>
        <strain evidence="2">p3-SID1799</strain>
    </source>
</reference>
<organism evidence="1 2">
    <name type="scientific">Pseudoclavibacter albus</name>
    <dbReference type="NCBI Taxonomy" id="272241"/>
    <lineage>
        <taxon>Bacteria</taxon>
        <taxon>Bacillati</taxon>
        <taxon>Actinomycetota</taxon>
        <taxon>Actinomycetes</taxon>
        <taxon>Micrococcales</taxon>
        <taxon>Microbacteriaceae</taxon>
        <taxon>Pseudoclavibacter</taxon>
    </lineage>
</organism>
<dbReference type="RefSeq" id="WP_260104720.1">
    <property type="nucleotide sequence ID" value="NZ_JALXSQ010000061.1"/>
</dbReference>
<proteinExistence type="predicted"/>
<gene>
    <name evidence="1" type="ORF">M3D15_09855</name>
</gene>
<dbReference type="EMBL" id="JALXSQ010000061">
    <property type="protein sequence ID" value="MCT2043626.1"/>
    <property type="molecule type" value="Genomic_DNA"/>
</dbReference>
<protein>
    <submittedName>
        <fullName evidence="1">Uncharacterized protein</fullName>
    </submittedName>
</protein>
<accession>A0ABT2HZ75</accession>
<comment type="caution">
    <text evidence="1">The sequence shown here is derived from an EMBL/GenBank/DDBJ whole genome shotgun (WGS) entry which is preliminary data.</text>
</comment>
<evidence type="ECO:0000313" key="2">
    <source>
        <dbReference type="Proteomes" id="UP001525379"/>
    </source>
</evidence>
<keyword evidence="2" id="KW-1185">Reference proteome</keyword>